<sequence>MKTRTRKTLILNEATSRNMSLQPHKKVKQVLRSNDIAFIYASWVHTLNMSFHSTPRSLTMQQSSVLRENSLGALSCLVIGHPQVFNYLSGNVGG</sequence>
<evidence type="ECO:0000313" key="2">
    <source>
        <dbReference type="Proteomes" id="UP001054945"/>
    </source>
</evidence>
<dbReference type="Proteomes" id="UP001054945">
    <property type="component" value="Unassembled WGS sequence"/>
</dbReference>
<keyword evidence="2" id="KW-1185">Reference proteome</keyword>
<evidence type="ECO:0000313" key="1">
    <source>
        <dbReference type="EMBL" id="GIX67353.1"/>
    </source>
</evidence>
<proteinExistence type="predicted"/>
<accession>A0AAV4M5Y7</accession>
<comment type="caution">
    <text evidence="1">The sequence shown here is derived from an EMBL/GenBank/DDBJ whole genome shotgun (WGS) entry which is preliminary data.</text>
</comment>
<dbReference type="AlphaFoldDB" id="A0AAV4M5Y7"/>
<protein>
    <submittedName>
        <fullName evidence="1">Uncharacterized protein</fullName>
    </submittedName>
</protein>
<organism evidence="1 2">
    <name type="scientific">Caerostris extrusa</name>
    <name type="common">Bark spider</name>
    <name type="synonym">Caerostris bankana</name>
    <dbReference type="NCBI Taxonomy" id="172846"/>
    <lineage>
        <taxon>Eukaryota</taxon>
        <taxon>Metazoa</taxon>
        <taxon>Ecdysozoa</taxon>
        <taxon>Arthropoda</taxon>
        <taxon>Chelicerata</taxon>
        <taxon>Arachnida</taxon>
        <taxon>Araneae</taxon>
        <taxon>Araneomorphae</taxon>
        <taxon>Entelegynae</taxon>
        <taxon>Araneoidea</taxon>
        <taxon>Araneidae</taxon>
        <taxon>Caerostris</taxon>
    </lineage>
</organism>
<gene>
    <name evidence="1" type="ORF">CEXT_302181</name>
</gene>
<reference evidence="1 2" key="1">
    <citation type="submission" date="2021-06" db="EMBL/GenBank/DDBJ databases">
        <title>Caerostris extrusa draft genome.</title>
        <authorList>
            <person name="Kono N."/>
            <person name="Arakawa K."/>
        </authorList>
    </citation>
    <scope>NUCLEOTIDE SEQUENCE [LARGE SCALE GENOMIC DNA]</scope>
</reference>
<name>A0AAV4M5Y7_CAEEX</name>
<dbReference type="EMBL" id="BPLR01019393">
    <property type="protein sequence ID" value="GIX67353.1"/>
    <property type="molecule type" value="Genomic_DNA"/>
</dbReference>